<evidence type="ECO:0000256" key="1">
    <source>
        <dbReference type="SAM" id="Phobius"/>
    </source>
</evidence>
<dbReference type="OrthoDB" id="4877931at2"/>
<evidence type="ECO:0000313" key="2">
    <source>
        <dbReference type="EMBL" id="BAG28361.1"/>
    </source>
</evidence>
<name>B2GIH1_KOCRD</name>
<keyword evidence="3" id="KW-1185">Reference proteome</keyword>
<keyword evidence="1" id="KW-1133">Transmembrane helix</keyword>
<dbReference type="RefSeq" id="WP_012397088.1">
    <property type="nucleotide sequence ID" value="NC_010617.1"/>
</dbReference>
<feature type="transmembrane region" description="Helical" evidence="1">
    <location>
        <begin position="120"/>
        <end position="139"/>
    </location>
</feature>
<gene>
    <name evidence="2" type="ordered locus">KRH_00140</name>
</gene>
<dbReference type="KEGG" id="krh:KRH_00140"/>
<proteinExistence type="predicted"/>
<evidence type="ECO:0000313" key="3">
    <source>
        <dbReference type="Proteomes" id="UP000008838"/>
    </source>
</evidence>
<organism evidence="2 3">
    <name type="scientific">Kocuria rhizophila (strain ATCC 9341 / DSM 348 / NBRC 103217 / DC2201)</name>
    <dbReference type="NCBI Taxonomy" id="378753"/>
    <lineage>
        <taxon>Bacteria</taxon>
        <taxon>Bacillati</taxon>
        <taxon>Actinomycetota</taxon>
        <taxon>Actinomycetes</taxon>
        <taxon>Micrococcales</taxon>
        <taxon>Micrococcaceae</taxon>
        <taxon>Kocuria</taxon>
    </lineage>
</organism>
<dbReference type="AlphaFoldDB" id="B2GIH1"/>
<keyword evidence="1" id="KW-0472">Membrane</keyword>
<dbReference type="Proteomes" id="UP000008838">
    <property type="component" value="Chromosome"/>
</dbReference>
<dbReference type="HOGENOM" id="CLU_1203555_0_0_11"/>
<accession>B2GIH1</accession>
<reference evidence="2 3" key="1">
    <citation type="journal article" date="2008" name="J. Bacteriol.">
        <title>Complete genome sequence of the soil actinomycete Kocuria rhizophila.</title>
        <authorList>
            <person name="Takarada H."/>
            <person name="Sekine M."/>
            <person name="Kosugi H."/>
            <person name="Matsuo Y."/>
            <person name="Fujisawa T."/>
            <person name="Omata S."/>
            <person name="Kishi E."/>
            <person name="Shimizu A."/>
            <person name="Tsukatani N."/>
            <person name="Tanikawa S."/>
            <person name="Fujita N."/>
            <person name="Harayama S."/>
        </authorList>
    </citation>
    <scope>NUCLEOTIDE SEQUENCE [LARGE SCALE GENOMIC DNA]</scope>
    <source>
        <strain evidence="3">ATCC 9341 / DSM 348 / NBRC 103217 / DC2201</strain>
    </source>
</reference>
<feature type="transmembrane region" description="Helical" evidence="1">
    <location>
        <begin position="151"/>
        <end position="177"/>
    </location>
</feature>
<sequence length="230" mass="24256">MNGLAYSGAVLATAVGGFDPAPMIIMAAALGARLRHRHIMGASALLLAGTAAWGTALTLLVGPRLQSVGWWALVRHGAAAAWIELALGLVVGGYAVWRAVARRRSRGRDPEEKPPATNPWALYVTALVFVAIVVLDLPFDVHVAAAATQPLVSAVLGWIAWALISQLPLTLLVLLTVAGRQERFSRVLRRAWTAVAPWVNLLVTALLGLAALVMLVDAGAFLGLGRFLIG</sequence>
<protein>
    <submittedName>
        <fullName evidence="2">Hypothetical membrane protein</fullName>
    </submittedName>
</protein>
<feature type="transmembrane region" description="Helical" evidence="1">
    <location>
        <begin position="198"/>
        <end position="224"/>
    </location>
</feature>
<feature type="transmembrane region" description="Helical" evidence="1">
    <location>
        <begin position="6"/>
        <end position="30"/>
    </location>
</feature>
<feature type="transmembrane region" description="Helical" evidence="1">
    <location>
        <begin position="81"/>
        <end position="100"/>
    </location>
</feature>
<dbReference type="EMBL" id="AP009152">
    <property type="protein sequence ID" value="BAG28361.1"/>
    <property type="molecule type" value="Genomic_DNA"/>
</dbReference>
<feature type="transmembrane region" description="Helical" evidence="1">
    <location>
        <begin position="42"/>
        <end position="61"/>
    </location>
</feature>
<keyword evidence="1" id="KW-0812">Transmembrane</keyword>